<reference evidence="5 6" key="1">
    <citation type="journal article" date="2010" name="Cell">
        <title>The genome of Naegleria gruberi illuminates early eukaryotic versatility.</title>
        <authorList>
            <person name="Fritz-Laylin L.K."/>
            <person name="Prochnik S.E."/>
            <person name="Ginger M.L."/>
            <person name="Dacks J.B."/>
            <person name="Carpenter M.L."/>
            <person name="Field M.C."/>
            <person name="Kuo A."/>
            <person name="Paredez A."/>
            <person name="Chapman J."/>
            <person name="Pham J."/>
            <person name="Shu S."/>
            <person name="Neupane R."/>
            <person name="Cipriano M."/>
            <person name="Mancuso J."/>
            <person name="Tu H."/>
            <person name="Salamov A."/>
            <person name="Lindquist E."/>
            <person name="Shapiro H."/>
            <person name="Lucas S."/>
            <person name="Grigoriev I.V."/>
            <person name="Cande W.Z."/>
            <person name="Fulton C."/>
            <person name="Rokhsar D.S."/>
            <person name="Dawson S.C."/>
        </authorList>
    </citation>
    <scope>NUCLEOTIDE SEQUENCE [LARGE SCALE GENOMIC DNA]</scope>
    <source>
        <strain evidence="5 6">NEG-M</strain>
    </source>
</reference>
<dbReference type="EMBL" id="GG739103">
    <property type="protein sequence ID" value="EFC35626.1"/>
    <property type="molecule type" value="Genomic_DNA"/>
</dbReference>
<dbReference type="VEuPathDB" id="AmoebaDB:NAEGRDRAFT_76718"/>
<dbReference type="PANTHER" id="PTHR24113">
    <property type="entry name" value="RAN GTPASE-ACTIVATING PROTEIN 1"/>
    <property type="match status" value="1"/>
</dbReference>
<dbReference type="STRING" id="5762.D2W5M7"/>
<dbReference type="RefSeq" id="XP_002668370.1">
    <property type="nucleotide sequence ID" value="XM_002668324.1"/>
</dbReference>
<dbReference type="Gene3D" id="3.80.10.10">
    <property type="entry name" value="Ribonuclease Inhibitor"/>
    <property type="match status" value="2"/>
</dbReference>
<dbReference type="PANTHER" id="PTHR24113:SF12">
    <property type="entry name" value="RAN GTPASE-ACTIVATING PROTEIN 1"/>
    <property type="match status" value="1"/>
</dbReference>
<dbReference type="GeneID" id="8860321"/>
<accession>D2W5M7</accession>
<dbReference type="GO" id="GO:0048471">
    <property type="term" value="C:perinuclear region of cytoplasm"/>
    <property type="evidence" value="ECO:0007669"/>
    <property type="project" value="TreeGrafter"/>
</dbReference>
<dbReference type="GO" id="GO:0005634">
    <property type="term" value="C:nucleus"/>
    <property type="evidence" value="ECO:0007669"/>
    <property type="project" value="TreeGrafter"/>
</dbReference>
<evidence type="ECO:0000256" key="1">
    <source>
        <dbReference type="ARBA" id="ARBA00022468"/>
    </source>
</evidence>
<name>D2W5M7_NAEGR</name>
<proteinExistence type="predicted"/>
<organism evidence="6">
    <name type="scientific">Naegleria gruberi</name>
    <name type="common">Amoeba</name>
    <dbReference type="NCBI Taxonomy" id="5762"/>
    <lineage>
        <taxon>Eukaryota</taxon>
        <taxon>Discoba</taxon>
        <taxon>Heterolobosea</taxon>
        <taxon>Tetramitia</taxon>
        <taxon>Eutetramitia</taxon>
        <taxon>Vahlkampfiidae</taxon>
        <taxon>Naegleria</taxon>
    </lineage>
</organism>
<dbReference type="GO" id="GO:0006913">
    <property type="term" value="P:nucleocytoplasmic transport"/>
    <property type="evidence" value="ECO:0007669"/>
    <property type="project" value="TreeGrafter"/>
</dbReference>
<evidence type="ECO:0000256" key="2">
    <source>
        <dbReference type="ARBA" id="ARBA00022614"/>
    </source>
</evidence>
<dbReference type="GO" id="GO:0005829">
    <property type="term" value="C:cytosol"/>
    <property type="evidence" value="ECO:0007669"/>
    <property type="project" value="TreeGrafter"/>
</dbReference>
<gene>
    <name evidence="5" type="ORF">NAEGRDRAFT_76718</name>
</gene>
<keyword evidence="3" id="KW-0677">Repeat</keyword>
<keyword evidence="2" id="KW-0433">Leucine-rich repeat</keyword>
<feature type="transmembrane region" description="Helical" evidence="4">
    <location>
        <begin position="20"/>
        <end position="42"/>
    </location>
</feature>
<keyword evidence="6" id="KW-1185">Reference proteome</keyword>
<dbReference type="InParanoid" id="D2W5M7"/>
<dbReference type="Proteomes" id="UP000006671">
    <property type="component" value="Unassembled WGS sequence"/>
</dbReference>
<evidence type="ECO:0000256" key="3">
    <source>
        <dbReference type="ARBA" id="ARBA00022737"/>
    </source>
</evidence>
<dbReference type="Pfam" id="PF13516">
    <property type="entry name" value="LRR_6"/>
    <property type="match status" value="4"/>
</dbReference>
<dbReference type="GO" id="GO:0005096">
    <property type="term" value="F:GTPase activator activity"/>
    <property type="evidence" value="ECO:0007669"/>
    <property type="project" value="UniProtKB-KW"/>
</dbReference>
<dbReference type="SUPFAM" id="SSF52047">
    <property type="entry name" value="RNI-like"/>
    <property type="match status" value="1"/>
</dbReference>
<evidence type="ECO:0000256" key="4">
    <source>
        <dbReference type="SAM" id="Phobius"/>
    </source>
</evidence>
<evidence type="ECO:0000313" key="5">
    <source>
        <dbReference type="EMBL" id="EFC35626.1"/>
    </source>
</evidence>
<dbReference type="InterPro" id="IPR027038">
    <property type="entry name" value="RanGap"/>
</dbReference>
<keyword evidence="1" id="KW-0343">GTPase activation</keyword>
<protein>
    <submittedName>
        <fullName evidence="5">Predicted protein</fullName>
    </submittedName>
</protein>
<dbReference type="InterPro" id="IPR032675">
    <property type="entry name" value="LRR_dom_sf"/>
</dbReference>
<dbReference type="AlphaFoldDB" id="D2W5M7"/>
<keyword evidence="4" id="KW-0812">Transmembrane</keyword>
<sequence>MKPTKSYAKVIHPLQEQFDMMYLIFEFIGISPIVAVDLSLVCKDWMQVIRKLPISLNLFYASRNLNLEMSEKLDELLFERLDGLSLYENCRAPEPISKILNSSLVSNMKKLKLACSQKLAIQLSERNNLRNLTELRIVDSNISNDGGIALVQCENLQNLKFLQLDDNELGVKFAKSLSESPYMTNLESLSLDINFLRDEGLKYLSNSSTLKLTYLSLARNDISHKGASYISSSFNLSQLKHLNLNGNHISDEGIYEISQLETLTSLHLSGNQITTT</sequence>
<feature type="non-terminal residue" evidence="5">
    <location>
        <position position="276"/>
    </location>
</feature>
<dbReference type="InterPro" id="IPR001611">
    <property type="entry name" value="Leu-rich_rpt"/>
</dbReference>
<evidence type="ECO:0000313" key="6">
    <source>
        <dbReference type="Proteomes" id="UP000006671"/>
    </source>
</evidence>
<dbReference type="KEGG" id="ngr:NAEGRDRAFT_76718"/>
<dbReference type="OrthoDB" id="258373at2759"/>
<keyword evidence="4" id="KW-0472">Membrane</keyword>
<dbReference type="GO" id="GO:0031267">
    <property type="term" value="F:small GTPase binding"/>
    <property type="evidence" value="ECO:0007669"/>
    <property type="project" value="TreeGrafter"/>
</dbReference>
<keyword evidence="4" id="KW-1133">Transmembrane helix</keyword>